<protein>
    <recommendedName>
        <fullName evidence="3">Capsule synthesis protein CapA domain-containing protein</fullName>
    </recommendedName>
</protein>
<feature type="chain" id="PRO_5030083000" description="Capsule synthesis protein CapA domain-containing protein" evidence="2">
    <location>
        <begin position="30"/>
        <end position="375"/>
    </location>
</feature>
<keyword evidence="2" id="KW-0732">Signal</keyword>
<proteinExistence type="inferred from homology"/>
<sequence>MTFFKQNYFIYLTGLAVISLLTSSFSVSNSSNINNKKPLEKVEDKYITIKAVGDIVAGTNFPDYRLPRNPNQLFPKPVRDKLKNSDILFGNYESTLTNHPYTTKDTTKGAVFAFRSPPEYASLFSQVGFDVMSVANNHAMDFGRKGFSDTVNNLNAAGVKTVGAKNQILYTKVKNIPVAWIGFCFYEYCNTVQDIQKAKALVNQARQKAKIVIISMHVGAEGSNALHVRNATEYFYGENRGNSILFARSMVDAGADLILGHGPHVPRAMEVYKGKLIAYSLGNFLGYKTFSTTAEKGDSLILEAKINQDGNFVSGKIDSIQLDKTGIPQADKYGQTIELVRSLTKRSFPNTKISISQKGEISFSGQDVARKKKLN</sequence>
<comment type="caution">
    <text evidence="4">The sequence shown here is derived from an EMBL/GenBank/DDBJ whole genome shotgun (WGS) entry which is preliminary data.</text>
</comment>
<dbReference type="CDD" id="cd07381">
    <property type="entry name" value="MPP_CapA"/>
    <property type="match status" value="1"/>
</dbReference>
<comment type="similarity">
    <text evidence="1">Belongs to the CapA family.</text>
</comment>
<feature type="domain" description="Capsule synthesis protein CapA" evidence="3">
    <location>
        <begin position="48"/>
        <end position="288"/>
    </location>
</feature>
<dbReference type="PANTHER" id="PTHR33393">
    <property type="entry name" value="POLYGLUTAMINE SYNTHESIS ACCESSORY PROTEIN RV0574C-RELATED"/>
    <property type="match status" value="1"/>
</dbReference>
<feature type="signal peptide" evidence="2">
    <location>
        <begin position="1"/>
        <end position="29"/>
    </location>
</feature>
<dbReference type="Pfam" id="PF09587">
    <property type="entry name" value="PGA_cap"/>
    <property type="match status" value="1"/>
</dbReference>
<evidence type="ECO:0000256" key="1">
    <source>
        <dbReference type="ARBA" id="ARBA00005662"/>
    </source>
</evidence>
<dbReference type="Proteomes" id="UP000271624">
    <property type="component" value="Unassembled WGS sequence"/>
</dbReference>
<reference evidence="4" key="2">
    <citation type="journal article" date="2019" name="Genome Biol. Evol.">
        <title>Day and night: Metabolic profiles and evolutionary relationships of six axenic non-marine cyanobacteria.</title>
        <authorList>
            <person name="Will S.E."/>
            <person name="Henke P."/>
            <person name="Boedeker C."/>
            <person name="Huang S."/>
            <person name="Brinkmann H."/>
            <person name="Rohde M."/>
            <person name="Jarek M."/>
            <person name="Friedl T."/>
            <person name="Seufert S."/>
            <person name="Schumacher M."/>
            <person name="Overmann J."/>
            <person name="Neumann-Schaal M."/>
            <person name="Petersen J."/>
        </authorList>
    </citation>
    <scope>NUCLEOTIDE SEQUENCE [LARGE SCALE GENOMIC DNA]</scope>
    <source>
        <strain evidence="4">PCC 7102</strain>
    </source>
</reference>
<evidence type="ECO:0000313" key="5">
    <source>
        <dbReference type="Proteomes" id="UP000271624"/>
    </source>
</evidence>
<name>A0A3S1CJX0_9CYAN</name>
<dbReference type="SUPFAM" id="SSF56300">
    <property type="entry name" value="Metallo-dependent phosphatases"/>
    <property type="match status" value="1"/>
</dbReference>
<gene>
    <name evidence="4" type="ORF">DSM106972_053410</name>
</gene>
<dbReference type="InterPro" id="IPR029052">
    <property type="entry name" value="Metallo-depent_PP-like"/>
</dbReference>
<dbReference type="RefSeq" id="WP_127083643.1">
    <property type="nucleotide sequence ID" value="NZ_RSCL01000014.1"/>
</dbReference>
<organism evidence="4 5">
    <name type="scientific">Dulcicalothrix desertica PCC 7102</name>
    <dbReference type="NCBI Taxonomy" id="232991"/>
    <lineage>
        <taxon>Bacteria</taxon>
        <taxon>Bacillati</taxon>
        <taxon>Cyanobacteriota</taxon>
        <taxon>Cyanophyceae</taxon>
        <taxon>Nostocales</taxon>
        <taxon>Calotrichaceae</taxon>
        <taxon>Dulcicalothrix</taxon>
    </lineage>
</organism>
<keyword evidence="5" id="KW-1185">Reference proteome</keyword>
<dbReference type="SMART" id="SM00854">
    <property type="entry name" value="PGA_cap"/>
    <property type="match status" value="1"/>
</dbReference>
<accession>A0A3S1CJX0</accession>
<dbReference type="EMBL" id="RSCL01000014">
    <property type="protein sequence ID" value="RUT03033.1"/>
    <property type="molecule type" value="Genomic_DNA"/>
</dbReference>
<dbReference type="Gene3D" id="3.60.21.10">
    <property type="match status" value="1"/>
</dbReference>
<dbReference type="InterPro" id="IPR019079">
    <property type="entry name" value="Capsule_synth_CapA"/>
</dbReference>
<evidence type="ECO:0000256" key="2">
    <source>
        <dbReference type="SAM" id="SignalP"/>
    </source>
</evidence>
<dbReference type="OrthoDB" id="9810906at2"/>
<reference evidence="4" key="1">
    <citation type="submission" date="2018-12" db="EMBL/GenBank/DDBJ databases">
        <authorList>
            <person name="Will S."/>
            <person name="Neumann-Schaal M."/>
            <person name="Henke P."/>
        </authorList>
    </citation>
    <scope>NUCLEOTIDE SEQUENCE</scope>
    <source>
        <strain evidence="4">PCC 7102</strain>
    </source>
</reference>
<dbReference type="InterPro" id="IPR052169">
    <property type="entry name" value="CW_Biosynth-Accessory"/>
</dbReference>
<dbReference type="AlphaFoldDB" id="A0A3S1CJX0"/>
<evidence type="ECO:0000313" key="4">
    <source>
        <dbReference type="EMBL" id="RUT03033.1"/>
    </source>
</evidence>
<dbReference type="PANTHER" id="PTHR33393:SF11">
    <property type="entry name" value="POLYGLUTAMINE SYNTHESIS ACCESSORY PROTEIN RV0574C-RELATED"/>
    <property type="match status" value="1"/>
</dbReference>
<evidence type="ECO:0000259" key="3">
    <source>
        <dbReference type="SMART" id="SM00854"/>
    </source>
</evidence>